<dbReference type="SUPFAM" id="SSF64438">
    <property type="entry name" value="CNF1/YfiH-like putative cysteine hydrolases"/>
    <property type="match status" value="1"/>
</dbReference>
<evidence type="ECO:0000256" key="1">
    <source>
        <dbReference type="ARBA" id="ARBA00000553"/>
    </source>
</evidence>
<dbReference type="GO" id="GO:0016787">
    <property type="term" value="F:hydrolase activity"/>
    <property type="evidence" value="ECO:0007669"/>
    <property type="project" value="UniProtKB-KW"/>
</dbReference>
<dbReference type="GO" id="GO:0005507">
    <property type="term" value="F:copper ion binding"/>
    <property type="evidence" value="ECO:0007669"/>
    <property type="project" value="TreeGrafter"/>
</dbReference>
<dbReference type="InterPro" id="IPR011324">
    <property type="entry name" value="Cytotoxic_necrot_fac-like_cat"/>
</dbReference>
<comment type="similarity">
    <text evidence="2">Belongs to the purine nucleoside phosphorylase YfiH/LACC1 family.</text>
</comment>
<name>A0A6J6MTX7_9ZZZZ</name>
<keyword evidence="5" id="KW-0378">Hydrolase</keyword>
<keyword evidence="4" id="KW-0479">Metal-binding</keyword>
<dbReference type="AlphaFoldDB" id="A0A6J6MTX7"/>
<comment type="catalytic activity">
    <reaction evidence="9">
        <text>S-methyl-5'-thioadenosine + phosphate = 5-(methylsulfanyl)-alpha-D-ribose 1-phosphate + adenine</text>
        <dbReference type="Rhea" id="RHEA:11852"/>
        <dbReference type="ChEBI" id="CHEBI:16708"/>
        <dbReference type="ChEBI" id="CHEBI:17509"/>
        <dbReference type="ChEBI" id="CHEBI:43474"/>
        <dbReference type="ChEBI" id="CHEBI:58533"/>
        <dbReference type="EC" id="2.4.2.28"/>
    </reaction>
    <physiologicalReaction direction="left-to-right" evidence="9">
        <dbReference type="Rhea" id="RHEA:11853"/>
    </physiologicalReaction>
</comment>
<dbReference type="CDD" id="cd16833">
    <property type="entry name" value="YfiH"/>
    <property type="match status" value="1"/>
</dbReference>
<comment type="catalytic activity">
    <reaction evidence="7">
        <text>adenosine + H2O + H(+) = inosine + NH4(+)</text>
        <dbReference type="Rhea" id="RHEA:24408"/>
        <dbReference type="ChEBI" id="CHEBI:15377"/>
        <dbReference type="ChEBI" id="CHEBI:15378"/>
        <dbReference type="ChEBI" id="CHEBI:16335"/>
        <dbReference type="ChEBI" id="CHEBI:17596"/>
        <dbReference type="ChEBI" id="CHEBI:28938"/>
        <dbReference type="EC" id="3.5.4.4"/>
    </reaction>
    <physiologicalReaction direction="left-to-right" evidence="7">
        <dbReference type="Rhea" id="RHEA:24409"/>
    </physiologicalReaction>
</comment>
<dbReference type="InterPro" id="IPR038371">
    <property type="entry name" value="Cu_polyphenol_OxRdtase_sf"/>
</dbReference>
<evidence type="ECO:0000256" key="6">
    <source>
        <dbReference type="ARBA" id="ARBA00022833"/>
    </source>
</evidence>
<dbReference type="PANTHER" id="PTHR30616">
    <property type="entry name" value="UNCHARACTERIZED PROTEIN YFIH"/>
    <property type="match status" value="1"/>
</dbReference>
<evidence type="ECO:0000256" key="5">
    <source>
        <dbReference type="ARBA" id="ARBA00022801"/>
    </source>
</evidence>
<dbReference type="PANTHER" id="PTHR30616:SF2">
    <property type="entry name" value="PURINE NUCLEOSIDE PHOSPHORYLASE LACC1"/>
    <property type="match status" value="1"/>
</dbReference>
<evidence type="ECO:0000313" key="10">
    <source>
        <dbReference type="EMBL" id="CAB4677306.1"/>
    </source>
</evidence>
<dbReference type="Gene3D" id="3.60.140.10">
    <property type="entry name" value="CNF1/YfiH-like putative cysteine hydrolases"/>
    <property type="match status" value="1"/>
</dbReference>
<evidence type="ECO:0000256" key="3">
    <source>
        <dbReference type="ARBA" id="ARBA00022679"/>
    </source>
</evidence>
<dbReference type="GO" id="GO:0017061">
    <property type="term" value="F:S-methyl-5-thioadenosine phosphorylase activity"/>
    <property type="evidence" value="ECO:0007669"/>
    <property type="project" value="UniProtKB-EC"/>
</dbReference>
<dbReference type="InterPro" id="IPR003730">
    <property type="entry name" value="Cu_polyphenol_OxRdtase"/>
</dbReference>
<organism evidence="10">
    <name type="scientific">freshwater metagenome</name>
    <dbReference type="NCBI Taxonomy" id="449393"/>
    <lineage>
        <taxon>unclassified sequences</taxon>
        <taxon>metagenomes</taxon>
        <taxon>ecological metagenomes</taxon>
    </lineage>
</organism>
<comment type="catalytic activity">
    <reaction evidence="8">
        <text>adenosine + phosphate = alpha-D-ribose 1-phosphate + adenine</text>
        <dbReference type="Rhea" id="RHEA:27642"/>
        <dbReference type="ChEBI" id="CHEBI:16335"/>
        <dbReference type="ChEBI" id="CHEBI:16708"/>
        <dbReference type="ChEBI" id="CHEBI:43474"/>
        <dbReference type="ChEBI" id="CHEBI:57720"/>
        <dbReference type="EC" id="2.4.2.1"/>
    </reaction>
    <physiologicalReaction direction="left-to-right" evidence="8">
        <dbReference type="Rhea" id="RHEA:27643"/>
    </physiologicalReaction>
</comment>
<sequence>MFTLFTDRFGGVSASPYDYLNFGDHVGDNPDHVAANRSSLIARVGPTLFMNQVHGDKFHVVHSADEQIPMCDALITTIPAINLAVQVADCIPLLIHGDSVVAAVHVGRKGLVNDIAIKVLDEMKRLGGKNFQAWIGPHICGSCYEVSQGVFDEVTSKYPESRSQTTKGTHALDIARPLREILEQRGVTVNDSKICTVESLDHFSYRRDGITGRTVGVIAL</sequence>
<dbReference type="Pfam" id="PF02578">
    <property type="entry name" value="Cu-oxidase_4"/>
    <property type="match status" value="1"/>
</dbReference>
<dbReference type="EMBL" id="CAFABD010000003">
    <property type="protein sequence ID" value="CAB4815886.1"/>
    <property type="molecule type" value="Genomic_DNA"/>
</dbReference>
<evidence type="ECO:0000313" key="11">
    <source>
        <dbReference type="EMBL" id="CAB4815886.1"/>
    </source>
</evidence>
<evidence type="ECO:0000256" key="7">
    <source>
        <dbReference type="ARBA" id="ARBA00047989"/>
    </source>
</evidence>
<proteinExistence type="inferred from homology"/>
<comment type="catalytic activity">
    <reaction evidence="1">
        <text>inosine + phosphate = alpha-D-ribose 1-phosphate + hypoxanthine</text>
        <dbReference type="Rhea" id="RHEA:27646"/>
        <dbReference type="ChEBI" id="CHEBI:17368"/>
        <dbReference type="ChEBI" id="CHEBI:17596"/>
        <dbReference type="ChEBI" id="CHEBI:43474"/>
        <dbReference type="ChEBI" id="CHEBI:57720"/>
        <dbReference type="EC" id="2.4.2.1"/>
    </reaction>
    <physiologicalReaction direction="left-to-right" evidence="1">
        <dbReference type="Rhea" id="RHEA:27647"/>
    </physiologicalReaction>
</comment>
<dbReference type="EMBL" id="CAFBRW010000050">
    <property type="protein sequence ID" value="CAB5114389.1"/>
    <property type="molecule type" value="Genomic_DNA"/>
</dbReference>
<dbReference type="NCBIfam" id="TIGR00726">
    <property type="entry name" value="peptidoglycan editing factor PgeF"/>
    <property type="match status" value="1"/>
</dbReference>
<protein>
    <submittedName>
        <fullName evidence="10">Unannotated protein</fullName>
    </submittedName>
</protein>
<reference evidence="10" key="1">
    <citation type="submission" date="2020-05" db="EMBL/GenBank/DDBJ databases">
        <authorList>
            <person name="Chiriac C."/>
            <person name="Salcher M."/>
            <person name="Ghai R."/>
            <person name="Kavagutti S V."/>
        </authorList>
    </citation>
    <scope>NUCLEOTIDE SEQUENCE</scope>
</reference>
<dbReference type="EMBL" id="CAEZWZ010000147">
    <property type="protein sequence ID" value="CAB4677306.1"/>
    <property type="molecule type" value="Genomic_DNA"/>
</dbReference>
<evidence type="ECO:0000256" key="9">
    <source>
        <dbReference type="ARBA" id="ARBA00049893"/>
    </source>
</evidence>
<evidence type="ECO:0000313" key="12">
    <source>
        <dbReference type="EMBL" id="CAB5114389.1"/>
    </source>
</evidence>
<evidence type="ECO:0000256" key="8">
    <source>
        <dbReference type="ARBA" id="ARBA00048968"/>
    </source>
</evidence>
<gene>
    <name evidence="10" type="ORF">UFOPK2329_00863</name>
    <name evidence="11" type="ORF">UFOPK3166_00045</name>
    <name evidence="12" type="ORF">UFOPK4424_00357</name>
</gene>
<evidence type="ECO:0000256" key="2">
    <source>
        <dbReference type="ARBA" id="ARBA00007353"/>
    </source>
</evidence>
<accession>A0A6J6MTX7</accession>
<evidence type="ECO:0000256" key="4">
    <source>
        <dbReference type="ARBA" id="ARBA00022723"/>
    </source>
</evidence>
<keyword evidence="3" id="KW-0808">Transferase</keyword>
<keyword evidence="6" id="KW-0862">Zinc</keyword>